<gene>
    <name evidence="1" type="ORF">FA95DRAFT_1558447</name>
</gene>
<dbReference type="EMBL" id="MU275893">
    <property type="protein sequence ID" value="KAI0048057.1"/>
    <property type="molecule type" value="Genomic_DNA"/>
</dbReference>
<sequence length="263" mass="29321">MGQQNSRMYVDHMYRTTGKWANWDPAGRVEVGDYGVVEHSSGFFQKQGNVYRERLVTEEPKITKSDALTSYHACSNSVDVKEVYLAGEGSALGAGEAAFKAKFRFSDQGGAVLFMHKPILFSIPPEHLQILGQMPALEKKSIVTETYACPAYFMCLSSKKNPVDVELKLTAAVPVAPGVTAGAGLKWEAVVHSGMTQEATTPDGKYGYVPLFRLNKRRQWSFKRDSPEPEYMKDILWVDQPVPWRALDEDGVEFVDVVSDDED</sequence>
<dbReference type="Proteomes" id="UP000814033">
    <property type="component" value="Unassembled WGS sequence"/>
</dbReference>
<evidence type="ECO:0000313" key="1">
    <source>
        <dbReference type="EMBL" id="KAI0048057.1"/>
    </source>
</evidence>
<proteinExistence type="predicted"/>
<accession>A0ACB8RW69</accession>
<name>A0ACB8RW69_9AGAM</name>
<reference evidence="1" key="1">
    <citation type="submission" date="2021-02" db="EMBL/GenBank/DDBJ databases">
        <authorList>
            <consortium name="DOE Joint Genome Institute"/>
            <person name="Ahrendt S."/>
            <person name="Looney B.P."/>
            <person name="Miyauchi S."/>
            <person name="Morin E."/>
            <person name="Drula E."/>
            <person name="Courty P.E."/>
            <person name="Chicoki N."/>
            <person name="Fauchery L."/>
            <person name="Kohler A."/>
            <person name="Kuo A."/>
            <person name="Labutti K."/>
            <person name="Pangilinan J."/>
            <person name="Lipzen A."/>
            <person name="Riley R."/>
            <person name="Andreopoulos W."/>
            <person name="He G."/>
            <person name="Johnson J."/>
            <person name="Barry K.W."/>
            <person name="Grigoriev I.V."/>
            <person name="Nagy L."/>
            <person name="Hibbett D."/>
            <person name="Henrissat B."/>
            <person name="Matheny P.B."/>
            <person name="Labbe J."/>
            <person name="Martin F."/>
        </authorList>
    </citation>
    <scope>NUCLEOTIDE SEQUENCE</scope>
    <source>
        <strain evidence="1">FP105234-sp</strain>
    </source>
</reference>
<evidence type="ECO:0000313" key="2">
    <source>
        <dbReference type="Proteomes" id="UP000814033"/>
    </source>
</evidence>
<reference evidence="1" key="2">
    <citation type="journal article" date="2022" name="New Phytol.">
        <title>Evolutionary transition to the ectomycorrhizal habit in the genomes of a hyperdiverse lineage of mushroom-forming fungi.</title>
        <authorList>
            <person name="Looney B."/>
            <person name="Miyauchi S."/>
            <person name="Morin E."/>
            <person name="Drula E."/>
            <person name="Courty P.E."/>
            <person name="Kohler A."/>
            <person name="Kuo A."/>
            <person name="LaButti K."/>
            <person name="Pangilinan J."/>
            <person name="Lipzen A."/>
            <person name="Riley R."/>
            <person name="Andreopoulos W."/>
            <person name="He G."/>
            <person name="Johnson J."/>
            <person name="Nolan M."/>
            <person name="Tritt A."/>
            <person name="Barry K.W."/>
            <person name="Grigoriev I.V."/>
            <person name="Nagy L.G."/>
            <person name="Hibbett D."/>
            <person name="Henrissat B."/>
            <person name="Matheny P.B."/>
            <person name="Labbe J."/>
            <person name="Martin F.M."/>
        </authorList>
    </citation>
    <scope>NUCLEOTIDE SEQUENCE</scope>
    <source>
        <strain evidence="1">FP105234-sp</strain>
    </source>
</reference>
<organism evidence="1 2">
    <name type="scientific">Auriscalpium vulgare</name>
    <dbReference type="NCBI Taxonomy" id="40419"/>
    <lineage>
        <taxon>Eukaryota</taxon>
        <taxon>Fungi</taxon>
        <taxon>Dikarya</taxon>
        <taxon>Basidiomycota</taxon>
        <taxon>Agaricomycotina</taxon>
        <taxon>Agaricomycetes</taxon>
        <taxon>Russulales</taxon>
        <taxon>Auriscalpiaceae</taxon>
        <taxon>Auriscalpium</taxon>
    </lineage>
</organism>
<keyword evidence="2" id="KW-1185">Reference proteome</keyword>
<protein>
    <submittedName>
        <fullName evidence="1">Uncharacterized protein</fullName>
    </submittedName>
</protein>
<comment type="caution">
    <text evidence="1">The sequence shown here is derived from an EMBL/GenBank/DDBJ whole genome shotgun (WGS) entry which is preliminary data.</text>
</comment>